<accession>A0A1E1L1V0</accession>
<dbReference type="STRING" id="914237.A0A1E1L1V0"/>
<evidence type="ECO:0000256" key="14">
    <source>
        <dbReference type="ARBA" id="ARBA00049360"/>
    </source>
</evidence>
<dbReference type="PANTHER" id="PTHR18867">
    <property type="entry name" value="RAD50"/>
    <property type="match status" value="1"/>
</dbReference>
<dbReference type="InParanoid" id="A0A1E1L1V0"/>
<evidence type="ECO:0000256" key="9">
    <source>
        <dbReference type="ARBA" id="ARBA00022801"/>
    </source>
</evidence>
<dbReference type="GO" id="GO:0000794">
    <property type="term" value="C:condensed nuclear chromosome"/>
    <property type="evidence" value="ECO:0007669"/>
    <property type="project" value="TreeGrafter"/>
</dbReference>
<evidence type="ECO:0000256" key="8">
    <source>
        <dbReference type="ARBA" id="ARBA00022763"/>
    </source>
</evidence>
<dbReference type="GO" id="GO:0007004">
    <property type="term" value="P:telomere maintenance via telomerase"/>
    <property type="evidence" value="ECO:0007669"/>
    <property type="project" value="TreeGrafter"/>
</dbReference>
<evidence type="ECO:0000256" key="10">
    <source>
        <dbReference type="ARBA" id="ARBA00022833"/>
    </source>
</evidence>
<dbReference type="InterPro" id="IPR038729">
    <property type="entry name" value="Rad50/SbcC_AAA"/>
</dbReference>
<name>A0A1E1L1V0_9HELO</name>
<comment type="similarity">
    <text evidence="4">Belongs to the SMC family. RAD50 subfamily.</text>
</comment>
<comment type="subcellular location">
    <subcellularLocation>
        <location evidence="3">Chromosome</location>
    </subcellularLocation>
    <subcellularLocation>
        <location evidence="2">Nucleus</location>
    </subcellularLocation>
</comment>
<protein>
    <recommendedName>
        <fullName evidence="5">DNA repair protein RAD50</fullName>
    </recommendedName>
</protein>
<comment type="catalytic activity">
    <reaction evidence="14">
        <text>ATP + H2O = ADP + phosphate + H(+)</text>
        <dbReference type="Rhea" id="RHEA:13065"/>
        <dbReference type="ChEBI" id="CHEBI:15377"/>
        <dbReference type="ChEBI" id="CHEBI:15378"/>
        <dbReference type="ChEBI" id="CHEBI:30616"/>
        <dbReference type="ChEBI" id="CHEBI:43474"/>
        <dbReference type="ChEBI" id="CHEBI:456216"/>
    </reaction>
</comment>
<evidence type="ECO:0000313" key="18">
    <source>
        <dbReference type="Proteomes" id="UP000178129"/>
    </source>
</evidence>
<feature type="coiled-coil region" evidence="15">
    <location>
        <begin position="246"/>
        <end position="412"/>
    </location>
</feature>
<keyword evidence="18" id="KW-1185">Reference proteome</keyword>
<organism evidence="17 18">
    <name type="scientific">Rhynchosporium graminicola</name>
    <dbReference type="NCBI Taxonomy" id="2792576"/>
    <lineage>
        <taxon>Eukaryota</taxon>
        <taxon>Fungi</taxon>
        <taxon>Dikarya</taxon>
        <taxon>Ascomycota</taxon>
        <taxon>Pezizomycotina</taxon>
        <taxon>Leotiomycetes</taxon>
        <taxon>Helotiales</taxon>
        <taxon>Ploettnerulaceae</taxon>
        <taxon>Rhynchosporium</taxon>
    </lineage>
</organism>
<evidence type="ECO:0000256" key="2">
    <source>
        <dbReference type="ARBA" id="ARBA00004123"/>
    </source>
</evidence>
<feature type="coiled-coil region" evidence="15">
    <location>
        <begin position="529"/>
        <end position="610"/>
    </location>
</feature>
<dbReference type="InterPro" id="IPR027417">
    <property type="entry name" value="P-loop_NTPase"/>
</dbReference>
<keyword evidence="6" id="KW-0158">Chromosome</keyword>
<dbReference type="GO" id="GO:0051880">
    <property type="term" value="F:G-quadruplex DNA binding"/>
    <property type="evidence" value="ECO:0007669"/>
    <property type="project" value="TreeGrafter"/>
</dbReference>
<gene>
    <name evidence="17" type="ORF">RCO7_09975</name>
</gene>
<keyword evidence="10" id="KW-0862">Zinc</keyword>
<dbReference type="GO" id="GO:0070192">
    <property type="term" value="P:chromosome organization involved in meiotic cell cycle"/>
    <property type="evidence" value="ECO:0007669"/>
    <property type="project" value="TreeGrafter"/>
</dbReference>
<evidence type="ECO:0000256" key="7">
    <source>
        <dbReference type="ARBA" id="ARBA00022723"/>
    </source>
</evidence>
<comment type="caution">
    <text evidence="17">The sequence shown here is derived from an EMBL/GenBank/DDBJ whole genome shotgun (WGS) entry which is preliminary data.</text>
</comment>
<keyword evidence="13" id="KW-0539">Nucleus</keyword>
<evidence type="ECO:0000256" key="13">
    <source>
        <dbReference type="ARBA" id="ARBA00023242"/>
    </source>
</evidence>
<reference evidence="18" key="1">
    <citation type="submission" date="2016-03" db="EMBL/GenBank/DDBJ databases">
        <authorList>
            <person name="Ploux O."/>
        </authorList>
    </citation>
    <scope>NUCLEOTIDE SEQUENCE [LARGE SCALE GENOMIC DNA]</scope>
    <source>
        <strain evidence="18">UK7</strain>
    </source>
</reference>
<keyword evidence="11 15" id="KW-0175">Coiled coil</keyword>
<dbReference type="GO" id="GO:0016887">
    <property type="term" value="F:ATP hydrolysis activity"/>
    <property type="evidence" value="ECO:0007669"/>
    <property type="project" value="InterPro"/>
</dbReference>
<keyword evidence="7" id="KW-0479">Metal-binding</keyword>
<comment type="cofactor">
    <cofactor evidence="1">
        <name>Zn(2+)</name>
        <dbReference type="ChEBI" id="CHEBI:29105"/>
    </cofactor>
</comment>
<proteinExistence type="inferred from homology"/>
<dbReference type="GO" id="GO:0046872">
    <property type="term" value="F:metal ion binding"/>
    <property type="evidence" value="ECO:0007669"/>
    <property type="project" value="UniProtKB-KW"/>
</dbReference>
<keyword evidence="9" id="KW-0378">Hydrolase</keyword>
<dbReference type="Proteomes" id="UP000178129">
    <property type="component" value="Unassembled WGS sequence"/>
</dbReference>
<dbReference type="SUPFAM" id="SSF52540">
    <property type="entry name" value="P-loop containing nucleoside triphosphate hydrolases"/>
    <property type="match status" value="1"/>
</dbReference>
<dbReference type="GO" id="GO:0003691">
    <property type="term" value="F:double-stranded telomeric DNA binding"/>
    <property type="evidence" value="ECO:0007669"/>
    <property type="project" value="TreeGrafter"/>
</dbReference>
<feature type="domain" description="Rad50/SbcC-type AAA" evidence="16">
    <location>
        <begin position="70"/>
        <end position="298"/>
    </location>
</feature>
<keyword evidence="12" id="KW-0234">DNA repair</keyword>
<dbReference type="GO" id="GO:0043047">
    <property type="term" value="F:single-stranded telomeric DNA binding"/>
    <property type="evidence" value="ECO:0007669"/>
    <property type="project" value="TreeGrafter"/>
</dbReference>
<evidence type="ECO:0000256" key="11">
    <source>
        <dbReference type="ARBA" id="ARBA00023054"/>
    </source>
</evidence>
<evidence type="ECO:0000256" key="5">
    <source>
        <dbReference type="ARBA" id="ARBA00017893"/>
    </source>
</evidence>
<evidence type="ECO:0000313" key="17">
    <source>
        <dbReference type="EMBL" id="CZT04471.1"/>
    </source>
</evidence>
<dbReference type="EMBL" id="FJUW01000032">
    <property type="protein sequence ID" value="CZT04471.1"/>
    <property type="molecule type" value="Genomic_DNA"/>
</dbReference>
<evidence type="ECO:0000256" key="1">
    <source>
        <dbReference type="ARBA" id="ARBA00001947"/>
    </source>
</evidence>
<evidence type="ECO:0000256" key="12">
    <source>
        <dbReference type="ARBA" id="ARBA00023204"/>
    </source>
</evidence>
<evidence type="ECO:0000256" key="4">
    <source>
        <dbReference type="ARBA" id="ARBA00009439"/>
    </source>
</evidence>
<dbReference type="PANTHER" id="PTHR18867:SF12">
    <property type="entry name" value="DNA REPAIR PROTEIN RAD50"/>
    <property type="match status" value="1"/>
</dbReference>
<evidence type="ECO:0000259" key="16">
    <source>
        <dbReference type="Pfam" id="PF13476"/>
    </source>
</evidence>
<sequence length="1376" mass="156633">MTRKHPARLPNPTSVTKYITSTSRAQTHSFDRLSRHLQHPHSRSLAWYRTRYHTNTDRKYPPECVTSITKLNIRGVRSFDQRDSQTIEFHAPLTLIVGINGSGKTSIIECLKYATTGILPPNCFKNGNFIHDPKLSGVKEVLAQVKLGFLNASQSKLVVNRSLSLTILKASQKQKTLECNLLIKNKNGERSSISTKVGELDSIVPRQLGVSAAILEGVIFCHQDESLWPMSEPSKLKDRFDQIFGAQKYTKAIENLNKNVKNQRIELGKLRIHEGHFKELKDKAERVKQKSFDLQAEIDALEIKQQSLKVQIKEAEIVAAEKHSLMNEAMGLASKLEQKRNQAEFLESSLESLRTNLVELKESDEWLESTLNQYEERMAQYREQANDYADEYQQLLNVAKKCREQLSQKEIEQGQHQAMKQTYEENSIHRVTLIQETASEYSLRGYDGDLEDSQISDFVQRVQKLLREKERELVSVKKATTDELRQSQGVLSKLDNRKATLSQEKVNAGQAITANEKKIRSRQTEMAAIRMDEGEKAKLDAALADAEQQLAKATESWDSAAWDQRLKSEKAKLMDLEAEASKLGEELFQINKLAKDRAALEYAKKEAKNASKSLETMVAINKDRLNDLIGTSWTPDNIQDEFETVVEQRVGTLKDLKSQQDTAIQRLKQTEFELSTARSTITKKKNELQKGLAKILASITDDSDNPITSLEQYKEEYEALEKDLADHKNGIAGTSALLSMYTQFLSTVKNKDCCQLCERSFSDKKEALHAATKLEKLVAKQDEADKKKDLEEVEALFKTADLVRPLYDVCIKLRDTEIPTLEKEIKRLEAEKASRVSTTERQDRLYNDEESAKRDVEALNKTINDIASYNRDISKHEKEMSRLASQETFSSSMSIEEIREQSDACNEKIRSLKIKTDKMNTDKENARVEIVTLEKQVGVFSQQLAGAKHLLEKKQTLAATIEELRESSNQQRTVITNAETEFESLEPQVAKAKAQYDDVQRRGAVKEKDVQDDKDKLNKTVNRIKLIEDAINSYIENDGPGKIDTCERSIKLLKKDLDRNEKEVAQVTKKSNALKTQLADGDNTKRSIQDNIRFRKSVKDLESVSNEIAELETHNATEDYERYHREAANADKRVAKLTAERGPIIGSMHAKDEDLGKIMQEWEIDYKDAAASYRKAHVEVETTKAAVEDMQKCSKALDSAIMHFHSVKMEEINSIAAELWQKTYQGTDVDTIMIKSEHESASTSTRRNFNYRVVMVKQEAEMDMRGRCSAGQKVLACIIIRLALAECFGANCGVIALDEPTTNLDQDNIKALAQSLHKIIESRRGQPNFQLIIITHDEEFLKEMKCSDFTETYYRVSRNKEQKSEIERQSLTDFMG</sequence>
<dbReference type="FunFam" id="3.40.50.300:FF:000947">
    <property type="entry name" value="DNA repair protein RAD50"/>
    <property type="match status" value="1"/>
</dbReference>
<dbReference type="GO" id="GO:0030870">
    <property type="term" value="C:Mre11 complex"/>
    <property type="evidence" value="ECO:0007669"/>
    <property type="project" value="InterPro"/>
</dbReference>
<evidence type="ECO:0000256" key="6">
    <source>
        <dbReference type="ARBA" id="ARBA00022454"/>
    </source>
</evidence>
<keyword evidence="8" id="KW-0227">DNA damage</keyword>
<evidence type="ECO:0000256" key="15">
    <source>
        <dbReference type="SAM" id="Coils"/>
    </source>
</evidence>
<dbReference type="FunCoup" id="A0A1E1L1V0">
    <property type="interactions" value="1009"/>
</dbReference>
<dbReference type="GO" id="GO:0000722">
    <property type="term" value="P:telomere maintenance via recombination"/>
    <property type="evidence" value="ECO:0007669"/>
    <property type="project" value="TreeGrafter"/>
</dbReference>
<feature type="coiled-coil region" evidence="15">
    <location>
        <begin position="859"/>
        <end position="981"/>
    </location>
</feature>
<dbReference type="Gene3D" id="3.40.50.300">
    <property type="entry name" value="P-loop containing nucleotide triphosphate hydrolases"/>
    <property type="match status" value="2"/>
</dbReference>
<dbReference type="NCBIfam" id="TIGR00606">
    <property type="entry name" value="rad50"/>
    <property type="match status" value="1"/>
</dbReference>
<dbReference type="Pfam" id="PF13476">
    <property type="entry name" value="AAA_23"/>
    <property type="match status" value="1"/>
</dbReference>
<dbReference type="InterPro" id="IPR004584">
    <property type="entry name" value="Rad50_eukaryotes"/>
</dbReference>
<evidence type="ECO:0000256" key="3">
    <source>
        <dbReference type="ARBA" id="ARBA00004286"/>
    </source>
</evidence>
<dbReference type="Pfam" id="PF13558">
    <property type="entry name" value="SbcC_Walker_B"/>
    <property type="match status" value="1"/>
</dbReference>
<dbReference type="FunFam" id="3.40.50.300:FF:001195">
    <property type="entry name" value="DNA repair protein rad50"/>
    <property type="match status" value="1"/>
</dbReference>
<dbReference type="GO" id="GO:0006302">
    <property type="term" value="P:double-strand break repair"/>
    <property type="evidence" value="ECO:0007669"/>
    <property type="project" value="InterPro"/>
</dbReference>
<feature type="coiled-coil region" evidence="15">
    <location>
        <begin position="1043"/>
        <end position="1077"/>
    </location>
</feature>